<evidence type="ECO:0000313" key="2">
    <source>
        <dbReference type="EMBL" id="GGM63269.1"/>
    </source>
</evidence>
<dbReference type="Proteomes" id="UP000608890">
    <property type="component" value="Unassembled WGS sequence"/>
</dbReference>
<keyword evidence="3" id="KW-1185">Reference proteome</keyword>
<evidence type="ECO:0000313" key="3">
    <source>
        <dbReference type="Proteomes" id="UP000608890"/>
    </source>
</evidence>
<dbReference type="AlphaFoldDB" id="A0A917X429"/>
<feature type="region of interest" description="Disordered" evidence="1">
    <location>
        <begin position="1"/>
        <end position="36"/>
    </location>
</feature>
<reference evidence="2" key="2">
    <citation type="submission" date="2020-09" db="EMBL/GenBank/DDBJ databases">
        <authorList>
            <person name="Sun Q."/>
            <person name="Zhou Y."/>
        </authorList>
    </citation>
    <scope>NUCLEOTIDE SEQUENCE</scope>
    <source>
        <strain evidence="2">CGMCC 4.7312</strain>
    </source>
</reference>
<dbReference type="EMBL" id="BMNB01000039">
    <property type="protein sequence ID" value="GGM63269.1"/>
    <property type="molecule type" value="Genomic_DNA"/>
</dbReference>
<comment type="caution">
    <text evidence="2">The sequence shown here is derived from an EMBL/GenBank/DDBJ whole genome shotgun (WGS) entry which is preliminary data.</text>
</comment>
<evidence type="ECO:0000256" key="1">
    <source>
        <dbReference type="SAM" id="MobiDB-lite"/>
    </source>
</evidence>
<proteinExistence type="predicted"/>
<accession>A0A917X429</accession>
<gene>
    <name evidence="2" type="ORF">GCM10011608_55640</name>
</gene>
<name>A0A917X429_9ACTN</name>
<protein>
    <submittedName>
        <fullName evidence="2">Uncharacterized protein</fullName>
    </submittedName>
</protein>
<sequence>MSVTAQGKRTTTRLEPGDRILITNDPAKASTRTRGVWHPSRVRTGATAATVTDKQALAGRRTRYNVVADVNSVFDLSGGQTFIMASPAAPQSLAKSEREGDQG</sequence>
<reference evidence="2" key="1">
    <citation type="journal article" date="2014" name="Int. J. Syst. Evol. Microbiol.">
        <title>Complete genome sequence of Corynebacterium casei LMG S-19264T (=DSM 44701T), isolated from a smear-ripened cheese.</title>
        <authorList>
            <consortium name="US DOE Joint Genome Institute (JGI-PGF)"/>
            <person name="Walter F."/>
            <person name="Albersmeier A."/>
            <person name="Kalinowski J."/>
            <person name="Ruckert C."/>
        </authorList>
    </citation>
    <scope>NUCLEOTIDE SEQUENCE</scope>
    <source>
        <strain evidence="2">CGMCC 4.7312</strain>
    </source>
</reference>
<organism evidence="2 3">
    <name type="scientific">Micromonospora sonchi</name>
    <dbReference type="NCBI Taxonomy" id="1763543"/>
    <lineage>
        <taxon>Bacteria</taxon>
        <taxon>Bacillati</taxon>
        <taxon>Actinomycetota</taxon>
        <taxon>Actinomycetes</taxon>
        <taxon>Micromonosporales</taxon>
        <taxon>Micromonosporaceae</taxon>
        <taxon>Micromonospora</taxon>
    </lineage>
</organism>